<dbReference type="AlphaFoldDB" id="A0A0J9X366"/>
<dbReference type="PANTHER" id="PTHR39153:SF1">
    <property type="entry name" value="AGR244WP"/>
    <property type="match status" value="1"/>
</dbReference>
<dbReference type="PANTHER" id="PTHR39153">
    <property type="entry name" value="AGR244WP"/>
    <property type="match status" value="1"/>
</dbReference>
<feature type="transmembrane region" description="Helical" evidence="1">
    <location>
        <begin position="21"/>
        <end position="40"/>
    </location>
</feature>
<name>A0A0J9X366_GEOCN</name>
<keyword evidence="1" id="KW-0472">Membrane</keyword>
<comment type="caution">
    <text evidence="2">The sequence shown here is derived from an EMBL/GenBank/DDBJ whole genome shotgun (WGS) entry which is preliminary data.</text>
</comment>
<keyword evidence="1" id="KW-1133">Transmembrane helix</keyword>
<keyword evidence="3" id="KW-1185">Reference proteome</keyword>
<dbReference type="OrthoDB" id="3979469at2759"/>
<sequence>MRPAHHEPKKVEGAIREIVDGAVRGGLFGIVTGTIFHFSAMRWSPQYRGLTTQFKTFIGLGIFVITPACWLIDQNLLRYERRIAMEQKLERRRKLEEAVEKGEY</sequence>
<dbReference type="Proteomes" id="UP000242525">
    <property type="component" value="Unassembled WGS sequence"/>
</dbReference>
<dbReference type="InterPro" id="IPR038882">
    <property type="entry name" value="Rcf3"/>
</dbReference>
<protein>
    <submittedName>
        <fullName evidence="2">Uncharacterized protein</fullName>
    </submittedName>
</protein>
<evidence type="ECO:0000313" key="3">
    <source>
        <dbReference type="Proteomes" id="UP000242525"/>
    </source>
</evidence>
<organism evidence="2 3">
    <name type="scientific">Geotrichum candidum</name>
    <name type="common">Oospora lactis</name>
    <name type="synonym">Dipodascus geotrichum</name>
    <dbReference type="NCBI Taxonomy" id="1173061"/>
    <lineage>
        <taxon>Eukaryota</taxon>
        <taxon>Fungi</taxon>
        <taxon>Dikarya</taxon>
        <taxon>Ascomycota</taxon>
        <taxon>Saccharomycotina</taxon>
        <taxon>Dipodascomycetes</taxon>
        <taxon>Dipodascales</taxon>
        <taxon>Dipodascaceae</taxon>
        <taxon>Geotrichum</taxon>
    </lineage>
</organism>
<dbReference type="EMBL" id="CCBN010000002">
    <property type="protein sequence ID" value="CDO51875.1"/>
    <property type="molecule type" value="Genomic_DNA"/>
</dbReference>
<reference evidence="2" key="1">
    <citation type="submission" date="2014-03" db="EMBL/GenBank/DDBJ databases">
        <authorList>
            <person name="Casaregola S."/>
        </authorList>
    </citation>
    <scope>NUCLEOTIDE SEQUENCE [LARGE SCALE GENOMIC DNA]</scope>
    <source>
        <strain evidence="2">CLIB 918</strain>
    </source>
</reference>
<evidence type="ECO:0000256" key="1">
    <source>
        <dbReference type="SAM" id="Phobius"/>
    </source>
</evidence>
<gene>
    <name evidence="2" type="ORF">BN980_GECA02s02342g</name>
</gene>
<evidence type="ECO:0000313" key="2">
    <source>
        <dbReference type="EMBL" id="CDO51875.1"/>
    </source>
</evidence>
<keyword evidence="1" id="KW-0812">Transmembrane</keyword>
<proteinExistence type="predicted"/>
<feature type="transmembrane region" description="Helical" evidence="1">
    <location>
        <begin position="52"/>
        <end position="72"/>
    </location>
</feature>
<accession>A0A0J9X366</accession>